<name>A0A931MJS4_9BURK</name>
<sequence>MSGASAVSIVIVDDHAIMREGLARILEQHADFQVVGSCGDGRESLALIAALQPRVAVLDISMPHLNGIEVARQVKERSPQTAVVILSMHASAEHVFQALEAGARGYLQKESAAREIVEALRAVAAGRRYLSPRIAQVVAEHDGERGAPLPSLQALSRREREILQLVAEGHSSAEIGAMLFLSPKTIDSYRSRLMAKLKLADVPSLVRFAIRQGVISLD</sequence>
<dbReference type="Pfam" id="PF00196">
    <property type="entry name" value="GerE"/>
    <property type="match status" value="1"/>
</dbReference>
<evidence type="ECO:0000259" key="6">
    <source>
        <dbReference type="PROSITE" id="PS50043"/>
    </source>
</evidence>
<evidence type="ECO:0000313" key="8">
    <source>
        <dbReference type="EMBL" id="MBG9390620.1"/>
    </source>
</evidence>
<dbReference type="InterPro" id="IPR058245">
    <property type="entry name" value="NreC/VraR/RcsB-like_REC"/>
</dbReference>
<gene>
    <name evidence="8" type="ORF">I5803_21495</name>
</gene>
<evidence type="ECO:0000259" key="7">
    <source>
        <dbReference type="PROSITE" id="PS50110"/>
    </source>
</evidence>
<dbReference type="SMART" id="SM00421">
    <property type="entry name" value="HTH_LUXR"/>
    <property type="match status" value="1"/>
</dbReference>
<dbReference type="GO" id="GO:0000160">
    <property type="term" value="P:phosphorelay signal transduction system"/>
    <property type="evidence" value="ECO:0007669"/>
    <property type="project" value="InterPro"/>
</dbReference>
<dbReference type="PANTHER" id="PTHR43214:SF41">
    <property type="entry name" value="NITRATE_NITRITE RESPONSE REGULATOR PROTEIN NARP"/>
    <property type="match status" value="1"/>
</dbReference>
<evidence type="ECO:0000256" key="2">
    <source>
        <dbReference type="ARBA" id="ARBA00023015"/>
    </source>
</evidence>
<feature type="domain" description="Response regulatory" evidence="7">
    <location>
        <begin position="8"/>
        <end position="124"/>
    </location>
</feature>
<feature type="domain" description="HTH luxR-type" evidence="6">
    <location>
        <begin position="148"/>
        <end position="213"/>
    </location>
</feature>
<dbReference type="Gene3D" id="3.40.50.2300">
    <property type="match status" value="1"/>
</dbReference>
<keyword evidence="4" id="KW-0804">Transcription</keyword>
<dbReference type="PRINTS" id="PR00038">
    <property type="entry name" value="HTHLUXR"/>
</dbReference>
<dbReference type="PROSITE" id="PS50043">
    <property type="entry name" value="HTH_LUXR_2"/>
    <property type="match status" value="1"/>
</dbReference>
<comment type="caution">
    <text evidence="8">The sequence shown here is derived from an EMBL/GenBank/DDBJ whole genome shotgun (WGS) entry which is preliminary data.</text>
</comment>
<dbReference type="GO" id="GO:0003677">
    <property type="term" value="F:DNA binding"/>
    <property type="evidence" value="ECO:0007669"/>
    <property type="project" value="UniProtKB-KW"/>
</dbReference>
<accession>A0A931MJS4</accession>
<evidence type="ECO:0000313" key="9">
    <source>
        <dbReference type="Proteomes" id="UP000651050"/>
    </source>
</evidence>
<keyword evidence="2" id="KW-0805">Transcription regulation</keyword>
<keyword evidence="3" id="KW-0238">DNA-binding</keyword>
<evidence type="ECO:0000256" key="4">
    <source>
        <dbReference type="ARBA" id="ARBA00023163"/>
    </source>
</evidence>
<protein>
    <submittedName>
        <fullName evidence="8">Response regulator transcription factor</fullName>
    </submittedName>
</protein>
<proteinExistence type="predicted"/>
<dbReference type="PROSITE" id="PS00622">
    <property type="entry name" value="HTH_LUXR_1"/>
    <property type="match status" value="1"/>
</dbReference>
<dbReference type="Proteomes" id="UP000651050">
    <property type="component" value="Unassembled WGS sequence"/>
</dbReference>
<dbReference type="InterPro" id="IPR039420">
    <property type="entry name" value="WalR-like"/>
</dbReference>
<evidence type="ECO:0000256" key="5">
    <source>
        <dbReference type="PROSITE-ProRule" id="PRU00169"/>
    </source>
</evidence>
<dbReference type="PROSITE" id="PS50110">
    <property type="entry name" value="RESPONSE_REGULATORY"/>
    <property type="match status" value="1"/>
</dbReference>
<dbReference type="AlphaFoldDB" id="A0A931MJS4"/>
<dbReference type="SUPFAM" id="SSF52172">
    <property type="entry name" value="CheY-like"/>
    <property type="match status" value="1"/>
</dbReference>
<evidence type="ECO:0000256" key="3">
    <source>
        <dbReference type="ARBA" id="ARBA00023125"/>
    </source>
</evidence>
<dbReference type="CDD" id="cd06170">
    <property type="entry name" value="LuxR_C_like"/>
    <property type="match status" value="1"/>
</dbReference>
<dbReference type="InterPro" id="IPR001789">
    <property type="entry name" value="Sig_transdc_resp-reg_receiver"/>
</dbReference>
<feature type="modified residue" description="4-aspartylphosphate" evidence="5">
    <location>
        <position position="59"/>
    </location>
</feature>
<organism evidence="8 9">
    <name type="scientific">Caenimonas aquaedulcis</name>
    <dbReference type="NCBI Taxonomy" id="2793270"/>
    <lineage>
        <taxon>Bacteria</taxon>
        <taxon>Pseudomonadati</taxon>
        <taxon>Pseudomonadota</taxon>
        <taxon>Betaproteobacteria</taxon>
        <taxon>Burkholderiales</taxon>
        <taxon>Comamonadaceae</taxon>
        <taxon>Caenimonas</taxon>
    </lineage>
</organism>
<dbReference type="GO" id="GO:0006355">
    <property type="term" value="P:regulation of DNA-templated transcription"/>
    <property type="evidence" value="ECO:0007669"/>
    <property type="project" value="InterPro"/>
</dbReference>
<dbReference type="PANTHER" id="PTHR43214">
    <property type="entry name" value="TWO-COMPONENT RESPONSE REGULATOR"/>
    <property type="match status" value="1"/>
</dbReference>
<dbReference type="InterPro" id="IPR016032">
    <property type="entry name" value="Sig_transdc_resp-reg_C-effctor"/>
</dbReference>
<dbReference type="SMART" id="SM00448">
    <property type="entry name" value="REC"/>
    <property type="match status" value="1"/>
</dbReference>
<dbReference type="InterPro" id="IPR000792">
    <property type="entry name" value="Tscrpt_reg_LuxR_C"/>
</dbReference>
<keyword evidence="9" id="KW-1185">Reference proteome</keyword>
<dbReference type="InterPro" id="IPR011006">
    <property type="entry name" value="CheY-like_superfamily"/>
</dbReference>
<dbReference type="RefSeq" id="WP_196988349.1">
    <property type="nucleotide sequence ID" value="NZ_JADWYS010000001.1"/>
</dbReference>
<reference evidence="8" key="1">
    <citation type="submission" date="2020-11" db="EMBL/GenBank/DDBJ databases">
        <title>Bacterial whole genome sequence for Caenimonas sp. DR4.4.</title>
        <authorList>
            <person name="Le V."/>
            <person name="Ko S.-R."/>
            <person name="Ahn C.-Y."/>
            <person name="Oh H.-M."/>
        </authorList>
    </citation>
    <scope>NUCLEOTIDE SEQUENCE</scope>
    <source>
        <strain evidence="8">DR4.4</strain>
    </source>
</reference>
<evidence type="ECO:0000256" key="1">
    <source>
        <dbReference type="ARBA" id="ARBA00022553"/>
    </source>
</evidence>
<dbReference type="CDD" id="cd17535">
    <property type="entry name" value="REC_NarL-like"/>
    <property type="match status" value="1"/>
</dbReference>
<dbReference type="SUPFAM" id="SSF46894">
    <property type="entry name" value="C-terminal effector domain of the bipartite response regulators"/>
    <property type="match status" value="1"/>
</dbReference>
<dbReference type="EMBL" id="JADWYS010000001">
    <property type="protein sequence ID" value="MBG9390620.1"/>
    <property type="molecule type" value="Genomic_DNA"/>
</dbReference>
<dbReference type="Pfam" id="PF00072">
    <property type="entry name" value="Response_reg"/>
    <property type="match status" value="1"/>
</dbReference>
<keyword evidence="1 5" id="KW-0597">Phosphoprotein</keyword>